<dbReference type="AlphaFoldDB" id="A0A177GGB5"/>
<comment type="caution">
    <text evidence="1">The sequence shown here is derived from an EMBL/GenBank/DDBJ whole genome shotgun (WGS) entry which is preliminary data.</text>
</comment>
<reference evidence="1 2" key="1">
    <citation type="submission" date="2016-03" db="EMBL/GenBank/DDBJ databases">
        <title>Draft genome sequence of Acetobacter malorum CECT 7742, a strain isolated from strawberry vinegar.</title>
        <authorList>
            <person name="Sainz F."/>
            <person name="Mas A."/>
            <person name="Torija M.J."/>
        </authorList>
    </citation>
    <scope>NUCLEOTIDE SEQUENCE [LARGE SCALE GENOMIC DNA]</scope>
    <source>
        <strain evidence="1 2">CECT 7742</strain>
    </source>
</reference>
<name>A0A177GGB5_9PROT</name>
<gene>
    <name evidence="1" type="ORF">Amal_00508</name>
</gene>
<protein>
    <submittedName>
        <fullName evidence="1">Uncharacterized protein</fullName>
    </submittedName>
</protein>
<sequence length="127" mass="14763">MSVDQVKKCIDRPEIVPETPDAQYNNNIFTGDKTLLIERNYIIEDRSFDVKYIFDEKYRLKALNIVGYEGYYEIILNSLSGKYGKPAILEGGMLPIAIWNLPTKHTTIKLQRISDTVIRYEKETDKL</sequence>
<accession>A0A177GGB5</accession>
<proteinExistence type="predicted"/>
<dbReference type="EMBL" id="LVHD01000003">
    <property type="protein sequence ID" value="OAG78495.1"/>
    <property type="molecule type" value="Genomic_DNA"/>
</dbReference>
<dbReference type="Proteomes" id="UP000077349">
    <property type="component" value="Unassembled WGS sequence"/>
</dbReference>
<evidence type="ECO:0000313" key="2">
    <source>
        <dbReference type="Proteomes" id="UP000077349"/>
    </source>
</evidence>
<evidence type="ECO:0000313" key="1">
    <source>
        <dbReference type="EMBL" id="OAG78495.1"/>
    </source>
</evidence>
<organism evidence="1 2">
    <name type="scientific">Acetobacter malorum</name>
    <dbReference type="NCBI Taxonomy" id="178901"/>
    <lineage>
        <taxon>Bacteria</taxon>
        <taxon>Pseudomonadati</taxon>
        <taxon>Pseudomonadota</taxon>
        <taxon>Alphaproteobacteria</taxon>
        <taxon>Acetobacterales</taxon>
        <taxon>Acetobacteraceae</taxon>
        <taxon>Acetobacter</taxon>
    </lineage>
</organism>
<dbReference type="PATRIC" id="fig|178901.16.peg.541"/>